<dbReference type="Gene3D" id="1.25.40.10">
    <property type="entry name" value="Tetratricopeptide repeat domain"/>
    <property type="match status" value="1"/>
</dbReference>
<comment type="caution">
    <text evidence="3">The sequence shown here is derived from an EMBL/GenBank/DDBJ whole genome shotgun (WGS) entry which is preliminary data.</text>
</comment>
<dbReference type="InterPro" id="IPR011990">
    <property type="entry name" value="TPR-like_helical_dom_sf"/>
</dbReference>
<dbReference type="HOGENOM" id="CLU_014148_0_0_1"/>
<dbReference type="STRING" id="52586.A0A0B1NYI7"/>
<keyword evidence="1" id="KW-0677">Repeat</keyword>
<proteinExistence type="predicted"/>
<dbReference type="Proteomes" id="UP000030854">
    <property type="component" value="Unassembled WGS sequence"/>
</dbReference>
<accession>A0A0B1NYI7</accession>
<evidence type="ECO:0000256" key="1">
    <source>
        <dbReference type="ARBA" id="ARBA00022737"/>
    </source>
</evidence>
<dbReference type="OMA" id="SLPMTKD"/>
<evidence type="ECO:0000313" key="4">
    <source>
        <dbReference type="Proteomes" id="UP000030854"/>
    </source>
</evidence>
<feature type="region of interest" description="Disordered" evidence="2">
    <location>
        <begin position="216"/>
        <end position="238"/>
    </location>
</feature>
<name>A0A0B1NYI7_UNCNE</name>
<keyword evidence="4" id="KW-1185">Reference proteome</keyword>
<reference evidence="3 4" key="1">
    <citation type="journal article" date="2014" name="BMC Genomics">
        <title>Adaptive genomic structural variation in the grape powdery mildew pathogen, Erysiphe necator.</title>
        <authorList>
            <person name="Jones L."/>
            <person name="Riaz S."/>
            <person name="Morales-Cruz A."/>
            <person name="Amrine K.C."/>
            <person name="McGuire B."/>
            <person name="Gubler W.D."/>
            <person name="Walker M.A."/>
            <person name="Cantu D."/>
        </authorList>
    </citation>
    <scope>NUCLEOTIDE SEQUENCE [LARGE SCALE GENOMIC DNA]</scope>
    <source>
        <strain evidence="4">c</strain>
    </source>
</reference>
<organism evidence="3 4">
    <name type="scientific">Uncinula necator</name>
    <name type="common">Grape powdery mildew</name>
    <dbReference type="NCBI Taxonomy" id="52586"/>
    <lineage>
        <taxon>Eukaryota</taxon>
        <taxon>Fungi</taxon>
        <taxon>Dikarya</taxon>
        <taxon>Ascomycota</taxon>
        <taxon>Pezizomycotina</taxon>
        <taxon>Leotiomycetes</taxon>
        <taxon>Erysiphales</taxon>
        <taxon>Erysiphaceae</taxon>
        <taxon>Erysiphe</taxon>
    </lineage>
</organism>
<dbReference type="AlphaFoldDB" id="A0A0B1NYI7"/>
<evidence type="ECO:0000313" key="3">
    <source>
        <dbReference type="EMBL" id="KHJ30100.1"/>
    </source>
</evidence>
<dbReference type="PANTHER" id="PTHR47941">
    <property type="entry name" value="PENTATRICOPEPTIDE REPEAT-CONTAINING PROTEIN 3, MITOCHONDRIAL"/>
    <property type="match status" value="1"/>
</dbReference>
<feature type="compositionally biased region" description="Low complexity" evidence="2">
    <location>
        <begin position="222"/>
        <end position="234"/>
    </location>
</feature>
<sequence>MSPRLMLSHQKFSVLRNGGTICKSCLRKLQVSRQRQSIIYRSFSHHVDSRSRNPNGPRVDREIHFYDQNPEGDRVERFVDKEYEDRVEEELLDSDLKQTIEENMPTLKKMYKSSIPNEYQLIDGLKNLEEAGKQFKAFAEKIKLPADLDKLSSEQHGKLREHILENDFFADTYGQDLQKPFKPENKNEIIESGDQESPYEIDPEHIDFSLVQKYLPSDSKDSSSQGNNSNSKSIENIEDKRTARHFPVTSFPKLYQDHISLLQDCLDACFEHEYSQKIGGKSVKVTKEMLRAHLARAYMFARKGLLAAPESIPIKMWEELWQVLEAQTKENLNRLTYMRRLGEDMHELGIPMSNMQLLVYVEALFLDGARRSAVNKWQTFKPQKDDPIWHEYWEIGLRMFAQLGQLDKAFEIAEIYFKDLPEPSHFHALMPLIKACLISKKDRSIQRAWALYLRLKVNLGRKIVMNDYDVLISWFMDAKEPELALAIFRDMMLTGDQLGNRYNSIAVQKISGIIADFKGVKIEQSELEWENTRALSILPAKFNNKLFFGSWIKKLIGDDELNSAKKVIDLMQDHGITPSPMYMNGLIGAWFRRGNEHEFAMADELAWRMINRRLEHMDIRDFRHSLQSPLRPVLNGRSIGDRSALVFPMATVETFSLLVQQYRQRQKKESLSALFDAFVRSRIPPNTKYLNQVILTDTRNHKTSLAFETYRCLTARGVKPDYETFILLWNLMKRCVDPSVGRKIDWQSKNIGTCRLLFAEMIKRKADLCAKHVFPRELYDLIILSFSLKQDNVGTSVALRALQQEFSMFPDENCIRSIVFQLARFGLRNKFGMKPRRLDLSLPMTKDRIGSVMQLFQKMRNQRSTFLLQKGIDPESLSIEDRKEESIIITSEVLRQITIARLFGEKRVNVTCFDVAEQAAKQMGVPHCVVWE</sequence>
<protein>
    <submittedName>
        <fullName evidence="3">Putative pentatricopeptide repeat protein</fullName>
    </submittedName>
</protein>
<dbReference type="EMBL" id="JNVN01005155">
    <property type="protein sequence ID" value="KHJ30100.1"/>
    <property type="molecule type" value="Genomic_DNA"/>
</dbReference>
<gene>
    <name evidence="3" type="ORF">EV44_g0685</name>
</gene>
<evidence type="ECO:0000256" key="2">
    <source>
        <dbReference type="SAM" id="MobiDB-lite"/>
    </source>
</evidence>